<feature type="compositionally biased region" description="Low complexity" evidence="1">
    <location>
        <begin position="281"/>
        <end position="297"/>
    </location>
</feature>
<evidence type="ECO:0000256" key="1">
    <source>
        <dbReference type="SAM" id="MobiDB-lite"/>
    </source>
</evidence>
<dbReference type="GeneID" id="92363188"/>
<gene>
    <name evidence="2" type="ORF">LSCM4_07359</name>
</gene>
<feature type="region of interest" description="Disordered" evidence="1">
    <location>
        <begin position="590"/>
        <end position="611"/>
    </location>
</feature>
<feature type="region of interest" description="Disordered" evidence="1">
    <location>
        <begin position="401"/>
        <end position="535"/>
    </location>
</feature>
<feature type="compositionally biased region" description="Basic and acidic residues" evidence="1">
    <location>
        <begin position="601"/>
        <end position="611"/>
    </location>
</feature>
<dbReference type="SMR" id="A0A836HY14"/>
<accession>A0A836HY14</accession>
<feature type="region of interest" description="Disordered" evidence="1">
    <location>
        <begin position="1"/>
        <end position="42"/>
    </location>
</feature>
<evidence type="ECO:0000313" key="2">
    <source>
        <dbReference type="EMBL" id="KAG5486431.1"/>
    </source>
</evidence>
<feature type="compositionally biased region" description="Low complexity" evidence="1">
    <location>
        <begin position="423"/>
        <end position="453"/>
    </location>
</feature>
<evidence type="ECO:0000313" key="3">
    <source>
        <dbReference type="Proteomes" id="UP000674143"/>
    </source>
</evidence>
<comment type="caution">
    <text evidence="2">The sequence shown here is derived from an EMBL/GenBank/DDBJ whole genome shotgun (WGS) entry which is preliminary data.</text>
</comment>
<name>A0A836HY14_9TRYP</name>
<dbReference type="RefSeq" id="XP_067065497.1">
    <property type="nucleotide sequence ID" value="XM_067209254.1"/>
</dbReference>
<dbReference type="Proteomes" id="UP000674143">
    <property type="component" value="Chromosome 8"/>
</dbReference>
<keyword evidence="3" id="KW-1185">Reference proteome</keyword>
<feature type="compositionally biased region" description="Low complexity" evidence="1">
    <location>
        <begin position="469"/>
        <end position="480"/>
    </location>
</feature>
<feature type="compositionally biased region" description="Low complexity" evidence="1">
    <location>
        <begin position="23"/>
        <end position="42"/>
    </location>
</feature>
<feature type="region of interest" description="Disordered" evidence="1">
    <location>
        <begin position="222"/>
        <end position="339"/>
    </location>
</feature>
<feature type="region of interest" description="Disordered" evidence="1">
    <location>
        <begin position="75"/>
        <end position="108"/>
    </location>
</feature>
<reference evidence="2 3" key="1">
    <citation type="submission" date="2021-02" db="EMBL/GenBank/DDBJ databases">
        <title>Leishmania (Mundinia) orientalis Genome sequencing and assembly.</title>
        <authorList>
            <person name="Almutairi H."/>
            <person name="Gatherer D."/>
        </authorList>
    </citation>
    <scope>NUCLEOTIDE SEQUENCE [LARGE SCALE GENOMIC DNA]</scope>
    <source>
        <strain evidence="2">LSCM4</strain>
    </source>
</reference>
<feature type="compositionally biased region" description="Low complexity" evidence="1">
    <location>
        <begin position="518"/>
        <end position="535"/>
    </location>
</feature>
<organism evidence="2 3">
    <name type="scientific">Leishmania orientalis</name>
    <dbReference type="NCBI Taxonomy" id="2249476"/>
    <lineage>
        <taxon>Eukaryota</taxon>
        <taxon>Discoba</taxon>
        <taxon>Euglenozoa</taxon>
        <taxon>Kinetoplastea</taxon>
        <taxon>Metakinetoplastina</taxon>
        <taxon>Trypanosomatida</taxon>
        <taxon>Trypanosomatidae</taxon>
        <taxon>Leishmaniinae</taxon>
        <taxon>Leishmania</taxon>
    </lineage>
</organism>
<feature type="compositionally biased region" description="Polar residues" evidence="1">
    <location>
        <begin position="223"/>
        <end position="244"/>
    </location>
</feature>
<dbReference type="KEGG" id="loi:92363188"/>
<sequence length="667" mass="68958">MPLRRRKKCDLGVWAPPPPLPVSSAQGSTAAAGAGGPAPAVGLSSAFQQRFANRTEVVGKDGVNAQLGVAAAPANTDATLSAPQPKRGTLAPLPVSRKTTSRESLGAPPLLPALRKRKAPIPVRIRITAPSERTRLSSPPLKDSVPVSSATAAMPRGSGLSLPSTAAARAEETREAVRLVVAPSAAAVTSAASRTVPGSGKIMTLGSSLSLLHQDTGLRRCPSTASLSTGTPVASSHAQSSKAVVTSPASIPSSTTPSGGDLFSAPRPNRPVKSPRNTERPVPTTTPTAASVTAASSGLSHPIEQTKAELPQATRLSQGRCESTPSPSPAAAADQKKSTAYRPYSFSSYKALMAGVATRKSGGLGPSDTDAQRAAREKRERAKTYARRAMEVARASLAGAGSCVDEGEGEGEGDPGAMTMSPASLSARSSSSDATTATANTTTTSALTSRSASVIPPEYHKRRQRGARRAAPTPRSTPPQHTNRRPSRAATPQPHLSAAAADLSDITPTRSGAESANAKTPKASQPASSAPSQRSPAVAAFSVVAAPRLQTMQARRRRERALTYAREVSQKHLQLTPVACEDGGAACAEPQGAASRTRRATKSDGAGHADEHDTWLDDSLVISLGADQAVGAPDSGRIQRLQRLLELEALHAKKKEAVEVIRRRLRA</sequence>
<dbReference type="AlphaFoldDB" id="A0A836HY14"/>
<feature type="region of interest" description="Disordered" evidence="1">
    <location>
        <begin position="133"/>
        <end position="162"/>
    </location>
</feature>
<feature type="compositionally biased region" description="Low complexity" evidence="1">
    <location>
        <begin position="246"/>
        <end position="258"/>
    </location>
</feature>
<protein>
    <submittedName>
        <fullName evidence="2">Uncharacterized protein</fullName>
    </submittedName>
</protein>
<feature type="region of interest" description="Disordered" evidence="1">
    <location>
        <begin position="359"/>
        <end position="386"/>
    </location>
</feature>
<feature type="compositionally biased region" description="Basic and acidic residues" evidence="1">
    <location>
        <begin position="370"/>
        <end position="386"/>
    </location>
</feature>
<proteinExistence type="predicted"/>
<dbReference type="EMBL" id="JAFHLR010000008">
    <property type="protein sequence ID" value="KAG5486431.1"/>
    <property type="molecule type" value="Genomic_DNA"/>
</dbReference>
<feature type="compositionally biased region" description="Low complexity" evidence="1">
    <location>
        <begin position="323"/>
        <end position="333"/>
    </location>
</feature>